<name>A0A9N8ERT6_9STRA</name>
<keyword evidence="5" id="KW-0812">Transmembrane</keyword>
<evidence type="ECO:0000256" key="4">
    <source>
        <dbReference type="SAM" id="MobiDB-lite"/>
    </source>
</evidence>
<dbReference type="OrthoDB" id="676979at2759"/>
<dbReference type="Proteomes" id="UP001153069">
    <property type="component" value="Unassembled WGS sequence"/>
</dbReference>
<feature type="region of interest" description="Disordered" evidence="4">
    <location>
        <begin position="1"/>
        <end position="46"/>
    </location>
</feature>
<gene>
    <name evidence="6" type="ORF">SEMRO_1475_G275840.1</name>
</gene>
<sequence>MSEKEQSTPPQGIFAAGTWQEATQTPPAMGIPVIPETPQEESPPFLAPEDREVAFPGAFRVNGPANQDNNVQQEIPQAPIDALVTHSIEDCDEEVTNMLNLRSPAQPNQRSRKYWRQRLLHLLSLEINVVLLAVIMALLIFVAVSEGGNTSNSSNSNNSQSINQQNGALQVPATAGVAKLPTRAPASFLDSLNLSESTLSAMEREQSPQSKAYKWLTSNLNNQSSTQQDLPNWRLVQRFGLATFYYSTGGDYWVRHRGWLDWDTNECRWEQLFIDSSDASCNNKGEIKALEFSRANNMDGTIPPEVSLLSRSLQSFHVNRQLELKGTIPTEVGLLSRLTMLILSGTALSGTLPTEIGQLQDLQTVRVYWTGLHGCIPSELGTLGNLSRIGVAEADLTGSVPDEVFQLPSLRSLELLECSGLNTEFTLQEATIQSKYLKQLFLSGRTVGAEMAIPSEIGTLTELKHLTLNDWRNSGTILSEFGRLTKLASLDLRENSIVGTLPHELFELTYLSNLQLGSNQLEGLPPPGIFSALTRLNILQLNDNHFSGKIPTEVGLLSSLVRLELQNTDLFGTLPTELLQLENLTRLVVTNTSLSGSIPEELCDKMYRKDFKCFGNHDPPCRWIPVKTNTTVCHGTSLCGCDCRPCPKPVD</sequence>
<dbReference type="FunFam" id="3.80.10.10:FF:000041">
    <property type="entry name" value="LRR receptor-like serine/threonine-protein kinase ERECTA"/>
    <property type="match status" value="1"/>
</dbReference>
<proteinExistence type="predicted"/>
<accession>A0A9N8ERT6</accession>
<keyword evidence="5" id="KW-1133">Transmembrane helix</keyword>
<dbReference type="SUPFAM" id="SSF52058">
    <property type="entry name" value="L domain-like"/>
    <property type="match status" value="1"/>
</dbReference>
<keyword evidence="7" id="KW-1185">Reference proteome</keyword>
<evidence type="ECO:0000256" key="1">
    <source>
        <dbReference type="ARBA" id="ARBA00004196"/>
    </source>
</evidence>
<dbReference type="InterPro" id="IPR032675">
    <property type="entry name" value="LRR_dom_sf"/>
</dbReference>
<evidence type="ECO:0000313" key="7">
    <source>
        <dbReference type="Proteomes" id="UP001153069"/>
    </source>
</evidence>
<comment type="caution">
    <text evidence="6">The sequence shown here is derived from an EMBL/GenBank/DDBJ whole genome shotgun (WGS) entry which is preliminary data.</text>
</comment>
<dbReference type="Gene3D" id="3.80.10.10">
    <property type="entry name" value="Ribonuclease Inhibitor"/>
    <property type="match status" value="3"/>
</dbReference>
<evidence type="ECO:0000256" key="2">
    <source>
        <dbReference type="ARBA" id="ARBA00022614"/>
    </source>
</evidence>
<keyword evidence="2" id="KW-0433">Leucine-rich repeat</keyword>
<protein>
    <submittedName>
        <fullName evidence="6">Leucine rich repeat</fullName>
    </submittedName>
</protein>
<feature type="transmembrane region" description="Helical" evidence="5">
    <location>
        <begin position="119"/>
        <end position="144"/>
    </location>
</feature>
<dbReference type="EMBL" id="CAICTM010001473">
    <property type="protein sequence ID" value="CAB9523949.1"/>
    <property type="molecule type" value="Genomic_DNA"/>
</dbReference>
<organism evidence="6 7">
    <name type="scientific">Seminavis robusta</name>
    <dbReference type="NCBI Taxonomy" id="568900"/>
    <lineage>
        <taxon>Eukaryota</taxon>
        <taxon>Sar</taxon>
        <taxon>Stramenopiles</taxon>
        <taxon>Ochrophyta</taxon>
        <taxon>Bacillariophyta</taxon>
        <taxon>Bacillariophyceae</taxon>
        <taxon>Bacillariophycidae</taxon>
        <taxon>Naviculales</taxon>
        <taxon>Naviculaceae</taxon>
        <taxon>Seminavis</taxon>
    </lineage>
</organism>
<comment type="subcellular location">
    <subcellularLocation>
        <location evidence="1">Cell envelope</location>
    </subcellularLocation>
</comment>
<keyword evidence="3" id="KW-0677">Repeat</keyword>
<dbReference type="AlphaFoldDB" id="A0A9N8ERT6"/>
<evidence type="ECO:0000256" key="5">
    <source>
        <dbReference type="SAM" id="Phobius"/>
    </source>
</evidence>
<keyword evidence="5" id="KW-0472">Membrane</keyword>
<dbReference type="PANTHER" id="PTHR48059">
    <property type="entry name" value="POLYGALACTURONASE INHIBITOR 1"/>
    <property type="match status" value="1"/>
</dbReference>
<dbReference type="PANTHER" id="PTHR48059:SF30">
    <property type="entry name" value="OS06G0587000 PROTEIN"/>
    <property type="match status" value="1"/>
</dbReference>
<dbReference type="InterPro" id="IPR051848">
    <property type="entry name" value="PGIP"/>
</dbReference>
<reference evidence="6" key="1">
    <citation type="submission" date="2020-06" db="EMBL/GenBank/DDBJ databases">
        <authorList>
            <consortium name="Plant Systems Biology data submission"/>
        </authorList>
    </citation>
    <scope>NUCLEOTIDE SEQUENCE</scope>
    <source>
        <strain evidence="6">D6</strain>
    </source>
</reference>
<evidence type="ECO:0000313" key="6">
    <source>
        <dbReference type="EMBL" id="CAB9523949.1"/>
    </source>
</evidence>
<evidence type="ECO:0000256" key="3">
    <source>
        <dbReference type="ARBA" id="ARBA00022737"/>
    </source>
</evidence>